<evidence type="ECO:0000313" key="3">
    <source>
        <dbReference type="Proteomes" id="UP000299102"/>
    </source>
</evidence>
<accession>A0A4C1XAK3</accession>
<reference evidence="2 3" key="1">
    <citation type="journal article" date="2019" name="Commun. Biol.">
        <title>The bagworm genome reveals a unique fibroin gene that provides high tensile strength.</title>
        <authorList>
            <person name="Kono N."/>
            <person name="Nakamura H."/>
            <person name="Ohtoshi R."/>
            <person name="Tomita M."/>
            <person name="Numata K."/>
            <person name="Arakawa K."/>
        </authorList>
    </citation>
    <scope>NUCLEOTIDE SEQUENCE [LARGE SCALE GENOMIC DNA]</scope>
</reference>
<name>A0A4C1XAK3_EUMVA</name>
<keyword evidence="3" id="KW-1185">Reference proteome</keyword>
<dbReference type="AlphaFoldDB" id="A0A4C1XAK3"/>
<evidence type="ECO:0000256" key="1">
    <source>
        <dbReference type="SAM" id="MobiDB-lite"/>
    </source>
</evidence>
<protein>
    <submittedName>
        <fullName evidence="2">Uncharacterized protein</fullName>
    </submittedName>
</protein>
<dbReference type="Proteomes" id="UP000299102">
    <property type="component" value="Unassembled WGS sequence"/>
</dbReference>
<organism evidence="2 3">
    <name type="scientific">Eumeta variegata</name>
    <name type="common">Bagworm moth</name>
    <name type="synonym">Eumeta japonica</name>
    <dbReference type="NCBI Taxonomy" id="151549"/>
    <lineage>
        <taxon>Eukaryota</taxon>
        <taxon>Metazoa</taxon>
        <taxon>Ecdysozoa</taxon>
        <taxon>Arthropoda</taxon>
        <taxon>Hexapoda</taxon>
        <taxon>Insecta</taxon>
        <taxon>Pterygota</taxon>
        <taxon>Neoptera</taxon>
        <taxon>Endopterygota</taxon>
        <taxon>Lepidoptera</taxon>
        <taxon>Glossata</taxon>
        <taxon>Ditrysia</taxon>
        <taxon>Tineoidea</taxon>
        <taxon>Psychidae</taxon>
        <taxon>Oiketicinae</taxon>
        <taxon>Eumeta</taxon>
    </lineage>
</organism>
<gene>
    <name evidence="2" type="ORF">EVAR_81348_1</name>
</gene>
<feature type="region of interest" description="Disordered" evidence="1">
    <location>
        <begin position="70"/>
        <end position="107"/>
    </location>
</feature>
<proteinExistence type="predicted"/>
<sequence>MQTYCAPLDISPRPPWEARPTGWELLVYRKTSKQNLQSTLGTNSPRILQLPVAGAPNLNMREHQPNMTLARVARRRPEIERLGGAPTSTKSNDARPREQTPPGTLAGTPRWLFVTDLFPRRQTIQVAPRTLPLDKKRLKRNVSESPLRCRTGHTVEVAFASGALTRGPLPYVPSGLRATCKVKRHLTQFFRRLTLTRRECGGVSHTPPTVFIDVFCRAGPKLLTNMGESSGEARLRCTLFDVLEKSSDALNLTDVSGHCSEHIVHVQSDKEHEL</sequence>
<evidence type="ECO:0000313" key="2">
    <source>
        <dbReference type="EMBL" id="GBP60203.1"/>
    </source>
</evidence>
<comment type="caution">
    <text evidence="2">The sequence shown here is derived from an EMBL/GenBank/DDBJ whole genome shotgun (WGS) entry which is preliminary data.</text>
</comment>
<dbReference type="EMBL" id="BGZK01000781">
    <property type="protein sequence ID" value="GBP60203.1"/>
    <property type="molecule type" value="Genomic_DNA"/>
</dbReference>